<name>A0ABU2JGP8_9ACTN</name>
<dbReference type="EMBL" id="JAVREH010000073">
    <property type="protein sequence ID" value="MDT0264155.1"/>
    <property type="molecule type" value="Genomic_DNA"/>
</dbReference>
<dbReference type="InterPro" id="IPR002347">
    <property type="entry name" value="SDR_fam"/>
</dbReference>
<comment type="similarity">
    <text evidence="1 3">Belongs to the short-chain dehydrogenases/reductases (SDR) family.</text>
</comment>
<keyword evidence="6" id="KW-1185">Reference proteome</keyword>
<evidence type="ECO:0000256" key="1">
    <source>
        <dbReference type="ARBA" id="ARBA00006484"/>
    </source>
</evidence>
<dbReference type="PRINTS" id="PR00081">
    <property type="entry name" value="GDHRDH"/>
</dbReference>
<evidence type="ECO:0000259" key="4">
    <source>
        <dbReference type="SMART" id="SM00822"/>
    </source>
</evidence>
<protein>
    <submittedName>
        <fullName evidence="5">SDR family oxidoreductase</fullName>
    </submittedName>
</protein>
<comment type="caution">
    <text evidence="5">The sequence shown here is derived from an EMBL/GenBank/DDBJ whole genome shotgun (WGS) entry which is preliminary data.</text>
</comment>
<evidence type="ECO:0000256" key="3">
    <source>
        <dbReference type="RuleBase" id="RU000363"/>
    </source>
</evidence>
<dbReference type="InterPro" id="IPR020904">
    <property type="entry name" value="Sc_DH/Rdtase_CS"/>
</dbReference>
<dbReference type="InterPro" id="IPR036291">
    <property type="entry name" value="NAD(P)-bd_dom_sf"/>
</dbReference>
<dbReference type="PROSITE" id="PS00061">
    <property type="entry name" value="ADH_SHORT"/>
    <property type="match status" value="1"/>
</dbReference>
<dbReference type="Proteomes" id="UP001183176">
    <property type="component" value="Unassembled WGS sequence"/>
</dbReference>
<feature type="domain" description="Ketoreductase" evidence="4">
    <location>
        <begin position="11"/>
        <end position="180"/>
    </location>
</feature>
<dbReference type="InterPro" id="IPR057326">
    <property type="entry name" value="KR_dom"/>
</dbReference>
<evidence type="ECO:0000313" key="6">
    <source>
        <dbReference type="Proteomes" id="UP001183176"/>
    </source>
</evidence>
<dbReference type="PANTHER" id="PTHR44169:SF6">
    <property type="entry name" value="NADPH-DEPENDENT 1-ACYLDIHYDROXYACETONE PHOSPHATE REDUCTASE"/>
    <property type="match status" value="1"/>
</dbReference>
<dbReference type="RefSeq" id="WP_311425296.1">
    <property type="nucleotide sequence ID" value="NZ_JAVREH010000073.1"/>
</dbReference>
<dbReference type="Pfam" id="PF00106">
    <property type="entry name" value="adh_short"/>
    <property type="match status" value="1"/>
</dbReference>
<keyword evidence="2" id="KW-0560">Oxidoreductase</keyword>
<dbReference type="SMART" id="SM00822">
    <property type="entry name" value="PKS_KR"/>
    <property type="match status" value="1"/>
</dbReference>
<reference evidence="6" key="1">
    <citation type="submission" date="2023-07" db="EMBL/GenBank/DDBJ databases">
        <title>30 novel species of actinomycetes from the DSMZ collection.</title>
        <authorList>
            <person name="Nouioui I."/>
        </authorList>
    </citation>
    <scope>NUCLEOTIDE SEQUENCE [LARGE SCALE GENOMIC DNA]</scope>
    <source>
        <strain evidence="6">DSM 44399</strain>
    </source>
</reference>
<dbReference type="NCBIfam" id="NF006119">
    <property type="entry name" value="PRK08264.1-5"/>
    <property type="match status" value="1"/>
</dbReference>
<evidence type="ECO:0000256" key="2">
    <source>
        <dbReference type="ARBA" id="ARBA00023002"/>
    </source>
</evidence>
<dbReference type="SUPFAM" id="SSF51735">
    <property type="entry name" value="NAD(P)-binding Rossmann-fold domains"/>
    <property type="match status" value="1"/>
</dbReference>
<dbReference type="PRINTS" id="PR00080">
    <property type="entry name" value="SDRFAMILY"/>
</dbReference>
<organism evidence="5 6">
    <name type="scientific">Jatrophihabitans lederbergiae</name>
    <dbReference type="NCBI Taxonomy" id="3075547"/>
    <lineage>
        <taxon>Bacteria</taxon>
        <taxon>Bacillati</taxon>
        <taxon>Actinomycetota</taxon>
        <taxon>Actinomycetes</taxon>
        <taxon>Jatrophihabitantales</taxon>
        <taxon>Jatrophihabitantaceae</taxon>
        <taxon>Jatrophihabitans</taxon>
    </lineage>
</organism>
<evidence type="ECO:0000313" key="5">
    <source>
        <dbReference type="EMBL" id="MDT0264155.1"/>
    </source>
</evidence>
<accession>A0ABU2JGP8</accession>
<dbReference type="Gene3D" id="3.40.50.720">
    <property type="entry name" value="NAD(P)-binding Rossmann-like Domain"/>
    <property type="match status" value="1"/>
</dbReference>
<gene>
    <name evidence="5" type="ORF">RM423_22555</name>
</gene>
<dbReference type="PANTHER" id="PTHR44169">
    <property type="entry name" value="NADPH-DEPENDENT 1-ACYLDIHYDROXYACETONE PHOSPHATE REDUCTASE"/>
    <property type="match status" value="1"/>
</dbReference>
<sequence length="236" mass="24868">MRRHSLKVRGQRALITGGQRGLGAAFAAELLRRGADRVYVTARTPKASDDPRVIPLPLDVTDPDSVAALAEAAADVAIVFNNAGVAGGIPLLQTTPETISAIFDTNVLGPIRVAQAFAPLLGHHDESLLVNLHSVLSWLAGAGAYGASKAALWSVTNSLRLELRAQGTSVVGVHLDLADTDMTARFTDHVKISPADVASRVLNAIERGEEEVLVDDASRAAKRLLAGPVQELIARL</sequence>
<proteinExistence type="inferred from homology"/>